<evidence type="ECO:0000256" key="6">
    <source>
        <dbReference type="ARBA" id="ARBA00022692"/>
    </source>
</evidence>
<dbReference type="CDD" id="cd18184">
    <property type="entry name" value="ATP-synt_Fo_c_NaATPase"/>
    <property type="match status" value="1"/>
</dbReference>
<evidence type="ECO:0000256" key="16">
    <source>
        <dbReference type="ARBA" id="ARBA00023310"/>
    </source>
</evidence>
<dbReference type="Gene3D" id="3.20.20.70">
    <property type="entry name" value="Aldolase class I"/>
    <property type="match status" value="1"/>
</dbReference>
<evidence type="ECO:0000256" key="2">
    <source>
        <dbReference type="ARBA" id="ARBA00006704"/>
    </source>
</evidence>
<dbReference type="InterPro" id="IPR020003">
    <property type="entry name" value="ATPase_a/bsu_AS"/>
</dbReference>
<dbReference type="Pfam" id="PF01116">
    <property type="entry name" value="F_bP_aldolase"/>
    <property type="match status" value="1"/>
</dbReference>
<gene>
    <name evidence="24" type="ORF">HNY73_011662</name>
</gene>
<feature type="domain" description="ATPase F1/V1/A1 complex alpha/beta subunit nucleotide-binding" evidence="22">
    <location>
        <begin position="172"/>
        <end position="243"/>
    </location>
</feature>
<dbReference type="GO" id="GO:0045259">
    <property type="term" value="C:proton-transporting ATP synthase complex"/>
    <property type="evidence" value="ECO:0007669"/>
    <property type="project" value="UniProtKB-KW"/>
</dbReference>
<dbReference type="Proteomes" id="UP000807504">
    <property type="component" value="Unassembled WGS sequence"/>
</dbReference>
<proteinExistence type="inferred from homology"/>
<evidence type="ECO:0000259" key="23">
    <source>
        <dbReference type="Pfam" id="PF00137"/>
    </source>
</evidence>
<keyword evidence="6 21" id="KW-0812">Transmembrane</keyword>
<evidence type="ECO:0000256" key="3">
    <source>
        <dbReference type="ARBA" id="ARBA00008936"/>
    </source>
</evidence>
<dbReference type="InterPro" id="IPR000194">
    <property type="entry name" value="ATPase_F1/V1/A1_a/bsu_nucl-bd"/>
</dbReference>
<dbReference type="GO" id="GO:0008270">
    <property type="term" value="F:zinc ion binding"/>
    <property type="evidence" value="ECO:0007669"/>
    <property type="project" value="InterPro"/>
</dbReference>
<keyword evidence="7" id="KW-0547">Nucleotide-binding</keyword>
<feature type="transmembrane region" description="Helical" evidence="21">
    <location>
        <begin position="144"/>
        <end position="169"/>
    </location>
</feature>
<dbReference type="GO" id="GO:0005524">
    <property type="term" value="F:ATP binding"/>
    <property type="evidence" value="ECO:0007669"/>
    <property type="project" value="UniProtKB-KW"/>
</dbReference>
<reference evidence="24" key="1">
    <citation type="journal article" date="2020" name="bioRxiv">
        <title>Chromosome-level reference genome of the European wasp spider Argiope bruennichi: a resource for studies on range expansion and evolutionary adaptation.</title>
        <authorList>
            <person name="Sheffer M.M."/>
            <person name="Hoppe A."/>
            <person name="Krehenwinkel H."/>
            <person name="Uhl G."/>
            <person name="Kuss A.W."/>
            <person name="Jensen L."/>
            <person name="Jensen C."/>
            <person name="Gillespie R.G."/>
            <person name="Hoff K.J."/>
            <person name="Prost S."/>
        </authorList>
    </citation>
    <scope>NUCLEOTIDE SEQUENCE</scope>
</reference>
<keyword evidence="14 21" id="KW-0472">Membrane</keyword>
<dbReference type="GO" id="GO:0003883">
    <property type="term" value="F:CTP synthase activity"/>
    <property type="evidence" value="ECO:0007669"/>
    <property type="project" value="InterPro"/>
</dbReference>
<dbReference type="GO" id="GO:0006221">
    <property type="term" value="P:pyrimidine nucleotide biosynthetic process"/>
    <property type="evidence" value="ECO:0007669"/>
    <property type="project" value="InterPro"/>
</dbReference>
<dbReference type="PANTHER" id="PTHR15184">
    <property type="entry name" value="ATP SYNTHASE"/>
    <property type="match status" value="1"/>
</dbReference>
<keyword evidence="13" id="KW-0446">Lipid-binding</keyword>
<comment type="function">
    <text evidence="17">F(1)F(0) ATP synthase produces ATP from ADP in the presence of a proton or sodium gradient. F-type ATPases consist of two structural domains, F(1) containing the extramembraneous catalytic core and F(0) containing the membrane proton channel, linked together by a central stalk and a peripheral stalk. During catalysis, ATP synthesis in the catalytic domain of F(1) is coupled via a rotary mechanism of the central stalk subunits to proton translocation.</text>
</comment>
<keyword evidence="16" id="KW-0066">ATP synthesis</keyword>
<dbReference type="GO" id="GO:0016832">
    <property type="term" value="F:aldehyde-lyase activity"/>
    <property type="evidence" value="ECO:0007669"/>
    <property type="project" value="InterPro"/>
</dbReference>
<evidence type="ECO:0000256" key="5">
    <source>
        <dbReference type="ARBA" id="ARBA00022547"/>
    </source>
</evidence>
<dbReference type="GO" id="GO:0005975">
    <property type="term" value="P:carbohydrate metabolic process"/>
    <property type="evidence" value="ECO:0007669"/>
    <property type="project" value="InterPro"/>
</dbReference>
<keyword evidence="11 21" id="KW-1133">Transmembrane helix</keyword>
<evidence type="ECO:0000256" key="9">
    <source>
        <dbReference type="ARBA" id="ARBA00022840"/>
    </source>
</evidence>
<sequence>MNPSQHGEVFVTHDGIETDQDLGTYERLTDHGPTHDACIKAINAGFSSIMYDGSSLPIDENVRNTKKIYDICKQYDISLEGEVGVVGGEEDGVVANITDRGLIAIGAGMAATGCLGAGIGQGFSAGKAAEAIGRNPDAANKVRTIMIIGAAIAESGAIYSLLISLILMLSTNAFTEMGELQERITSTKKGSITSIQAVYVPADDLTDPAPATTFSHLDAKTVLDRQIASLGIYPAIDPLLSTSRALSEDVVDENTKKTNDSDPDPINLKLNGLANSFDLSYPKIDVDDTDLRQKTLKKLVDLGYERSINAVNPGNFASKDHIIDLGNHGGDMGGPNCFEDQNIQPKPYIPPAPVTPARPPKPKEFPIQNDFGINIVENLAGAYSSYDQATNNGKPLTLIKAKDNNELRDPIIQPTPKTPASIILPGHEKTLSLPIASDFVLDQSINTAGA</sequence>
<dbReference type="InterPro" id="IPR035921">
    <property type="entry name" value="F/V-ATP_Csub_sf"/>
</dbReference>
<evidence type="ECO:0000256" key="13">
    <source>
        <dbReference type="ARBA" id="ARBA00023121"/>
    </source>
</evidence>
<keyword evidence="12" id="KW-0406">Ion transport</keyword>
<evidence type="ECO:0000256" key="8">
    <source>
        <dbReference type="ARBA" id="ARBA00022781"/>
    </source>
</evidence>
<dbReference type="PANTHER" id="PTHR15184:SF71">
    <property type="entry name" value="ATP SYNTHASE SUBUNIT BETA, MITOCHONDRIAL"/>
    <property type="match status" value="1"/>
</dbReference>
<comment type="caution">
    <text evidence="24">The sequence shown here is derived from an EMBL/GenBank/DDBJ whole genome shotgun (WGS) entry which is preliminary data.</text>
</comment>
<name>A0A8T0F539_ARGBR</name>
<dbReference type="Gene3D" id="3.40.50.12240">
    <property type="match status" value="1"/>
</dbReference>
<evidence type="ECO:0000256" key="17">
    <source>
        <dbReference type="ARBA" id="ARBA00025198"/>
    </source>
</evidence>
<keyword evidence="10" id="KW-1278">Translocase</keyword>
<evidence type="ECO:0000256" key="21">
    <source>
        <dbReference type="SAM" id="Phobius"/>
    </source>
</evidence>
<dbReference type="AlphaFoldDB" id="A0A8T0F539"/>
<dbReference type="InterPro" id="IPR000771">
    <property type="entry name" value="FBA_II"/>
</dbReference>
<evidence type="ECO:0000256" key="12">
    <source>
        <dbReference type="ARBA" id="ARBA00023065"/>
    </source>
</evidence>
<evidence type="ECO:0000256" key="20">
    <source>
        <dbReference type="ARBA" id="ARBA00033111"/>
    </source>
</evidence>
<dbReference type="InterPro" id="IPR000454">
    <property type="entry name" value="ATP_synth_F0_csu"/>
</dbReference>
<evidence type="ECO:0000256" key="1">
    <source>
        <dbReference type="ARBA" id="ARBA00004141"/>
    </source>
</evidence>
<comment type="similarity">
    <text evidence="2">Belongs to the ATPase C chain family.</text>
</comment>
<evidence type="ECO:0000256" key="10">
    <source>
        <dbReference type="ARBA" id="ARBA00022967"/>
    </source>
</evidence>
<dbReference type="InterPro" id="IPR002379">
    <property type="entry name" value="ATPase_proteolipid_c-like_dom"/>
</dbReference>
<keyword evidence="4" id="KW-0813">Transport</keyword>
<accession>A0A8T0F539</accession>
<evidence type="ECO:0000313" key="24">
    <source>
        <dbReference type="EMBL" id="KAF8784113.1"/>
    </source>
</evidence>
<keyword evidence="15" id="KW-0139">CF(1)</keyword>
<evidence type="ECO:0000313" key="25">
    <source>
        <dbReference type="Proteomes" id="UP000807504"/>
    </source>
</evidence>
<dbReference type="InterPro" id="IPR005953">
    <property type="entry name" value="ATP_synth_csu_bac/chlpt"/>
</dbReference>
<evidence type="ECO:0000256" key="19">
    <source>
        <dbReference type="ARBA" id="ARBA00032869"/>
    </source>
</evidence>
<organism evidence="24 25">
    <name type="scientific">Argiope bruennichi</name>
    <name type="common">Wasp spider</name>
    <name type="synonym">Aranea bruennichi</name>
    <dbReference type="NCBI Taxonomy" id="94029"/>
    <lineage>
        <taxon>Eukaryota</taxon>
        <taxon>Metazoa</taxon>
        <taxon>Ecdysozoa</taxon>
        <taxon>Arthropoda</taxon>
        <taxon>Chelicerata</taxon>
        <taxon>Arachnida</taxon>
        <taxon>Araneae</taxon>
        <taxon>Araneomorphae</taxon>
        <taxon>Entelegynae</taxon>
        <taxon>Araneoidea</taxon>
        <taxon>Araneidae</taxon>
        <taxon>Argiope</taxon>
    </lineage>
</organism>
<keyword evidence="25" id="KW-1185">Reference proteome</keyword>
<evidence type="ECO:0000259" key="22">
    <source>
        <dbReference type="Pfam" id="PF00006"/>
    </source>
</evidence>
<dbReference type="PROSITE" id="PS00152">
    <property type="entry name" value="ATPASE_ALPHA_BETA"/>
    <property type="match status" value="1"/>
</dbReference>
<evidence type="ECO:0000256" key="7">
    <source>
        <dbReference type="ARBA" id="ARBA00022741"/>
    </source>
</evidence>
<keyword evidence="5" id="KW-0138">CF(0)</keyword>
<dbReference type="InterPro" id="IPR027417">
    <property type="entry name" value="P-loop_NTPase"/>
</dbReference>
<dbReference type="PROSITE" id="PS00806">
    <property type="entry name" value="ALDOLASE_CLASS_II_2"/>
    <property type="match status" value="1"/>
</dbReference>
<dbReference type="GO" id="GO:0046933">
    <property type="term" value="F:proton-transporting ATP synthase activity, rotational mechanism"/>
    <property type="evidence" value="ECO:0007669"/>
    <property type="project" value="TreeGrafter"/>
</dbReference>
<comment type="subcellular location">
    <subcellularLocation>
        <location evidence="1">Membrane</location>
        <topology evidence="1">Multi-pass membrane protein</topology>
    </subcellularLocation>
</comment>
<dbReference type="SUPFAM" id="SSF52540">
    <property type="entry name" value="P-loop containing nucleoside triphosphate hydrolases"/>
    <property type="match status" value="2"/>
</dbReference>
<dbReference type="Pfam" id="PF00006">
    <property type="entry name" value="ATP-synt_ab"/>
    <property type="match status" value="1"/>
</dbReference>
<dbReference type="InterPro" id="IPR013785">
    <property type="entry name" value="Aldolase_TIM"/>
</dbReference>
<feature type="domain" description="V-ATPase proteolipid subunit C-like" evidence="23">
    <location>
        <begin position="105"/>
        <end position="167"/>
    </location>
</feature>
<dbReference type="PROSITE" id="PS00605">
    <property type="entry name" value="ATPASE_C"/>
    <property type="match status" value="1"/>
</dbReference>
<dbReference type="GO" id="GO:0008289">
    <property type="term" value="F:lipid binding"/>
    <property type="evidence" value="ECO:0007669"/>
    <property type="project" value="UniProtKB-KW"/>
</dbReference>
<keyword evidence="8" id="KW-0375">Hydrogen ion transport</keyword>
<keyword evidence="9" id="KW-0067">ATP-binding</keyword>
<comment type="similarity">
    <text evidence="3">Belongs to the ATPase alpha/beta chains family.</text>
</comment>
<dbReference type="SUPFAM" id="SSF51569">
    <property type="entry name" value="Aldolase"/>
    <property type="match status" value="1"/>
</dbReference>
<dbReference type="InterPro" id="IPR050053">
    <property type="entry name" value="ATPase_alpha/beta_chains"/>
</dbReference>
<dbReference type="GO" id="GO:0033177">
    <property type="term" value="C:proton-transporting two-sector ATPase complex, proton-transporting domain"/>
    <property type="evidence" value="ECO:0007669"/>
    <property type="project" value="InterPro"/>
</dbReference>
<evidence type="ECO:0000256" key="11">
    <source>
        <dbReference type="ARBA" id="ARBA00022989"/>
    </source>
</evidence>
<dbReference type="SUPFAM" id="SSF81333">
    <property type="entry name" value="F1F0 ATP synthase subunit C"/>
    <property type="match status" value="1"/>
</dbReference>
<dbReference type="Gene3D" id="1.20.20.10">
    <property type="entry name" value="F1F0 ATP synthase subunit C"/>
    <property type="match status" value="1"/>
</dbReference>
<evidence type="ECO:0000256" key="15">
    <source>
        <dbReference type="ARBA" id="ARBA00023196"/>
    </source>
</evidence>
<dbReference type="InterPro" id="IPR020537">
    <property type="entry name" value="ATP_synth_F0_csu_DDCD_BS"/>
</dbReference>
<evidence type="ECO:0000256" key="18">
    <source>
        <dbReference type="ARBA" id="ARBA00029852"/>
    </source>
</evidence>
<dbReference type="EMBL" id="JABXBU010000839">
    <property type="protein sequence ID" value="KAF8784113.1"/>
    <property type="molecule type" value="Genomic_DNA"/>
</dbReference>
<evidence type="ECO:0000256" key="4">
    <source>
        <dbReference type="ARBA" id="ARBA00022448"/>
    </source>
</evidence>
<dbReference type="PRINTS" id="PR00124">
    <property type="entry name" value="ATPASEC"/>
</dbReference>
<evidence type="ECO:0000256" key="14">
    <source>
        <dbReference type="ARBA" id="ARBA00023136"/>
    </source>
</evidence>
<dbReference type="Pfam" id="PF00137">
    <property type="entry name" value="ATP-synt_C"/>
    <property type="match status" value="1"/>
</dbReference>
<reference evidence="24" key="2">
    <citation type="submission" date="2020-06" db="EMBL/GenBank/DDBJ databases">
        <authorList>
            <person name="Sheffer M."/>
        </authorList>
    </citation>
    <scope>NUCLEOTIDE SEQUENCE</scope>
</reference>
<protein>
    <recommendedName>
        <fullName evidence="19">ATP synthase F0 sector subunit C</fullName>
    </recommendedName>
    <alternativeName>
        <fullName evidence="20">ATPase protein 9</fullName>
    </alternativeName>
    <alternativeName>
        <fullName evidence="18">ATPase subunit c</fullName>
    </alternativeName>
</protein>
<dbReference type="HAMAP" id="MF_01396">
    <property type="entry name" value="ATP_synth_c_bact"/>
    <property type="match status" value="1"/>
</dbReference>
<dbReference type="InterPro" id="IPR038662">
    <property type="entry name" value="ATP_synth_F0_csu_sf"/>
</dbReference>
<dbReference type="NCBIfam" id="TIGR01260">
    <property type="entry name" value="ATP_synt_c"/>
    <property type="match status" value="1"/>
</dbReference>